<name>A0AAW0CUL5_9AGAR</name>
<organism evidence="1 2">
    <name type="scientific">Favolaschia claudopus</name>
    <dbReference type="NCBI Taxonomy" id="2862362"/>
    <lineage>
        <taxon>Eukaryota</taxon>
        <taxon>Fungi</taxon>
        <taxon>Dikarya</taxon>
        <taxon>Basidiomycota</taxon>
        <taxon>Agaricomycotina</taxon>
        <taxon>Agaricomycetes</taxon>
        <taxon>Agaricomycetidae</taxon>
        <taxon>Agaricales</taxon>
        <taxon>Marasmiineae</taxon>
        <taxon>Mycenaceae</taxon>
        <taxon>Favolaschia</taxon>
    </lineage>
</organism>
<gene>
    <name evidence="1" type="ORF">R3P38DRAFT_2889145</name>
</gene>
<evidence type="ECO:0008006" key="3">
    <source>
        <dbReference type="Google" id="ProtNLM"/>
    </source>
</evidence>
<sequence length="280" mass="31731">MSISFPFELERHIFEIAAHLHPKSIPTLFLVAHRVKTWLEPVLYNVVVFANALPGSVCFDYAQFCSAIQSQTTSEYVTNLLISDTGIVDVDDVHLILASCSAVENLVVVPSHTTYLPFLAAMPLRRLYISLIETFPPARAIDFTHSLFSYLTHLLLSDRLEDTQWEDWQGLVLIPNLTHLAFLVERSLPIFQGALTGCPKLRVLVSLYWQFHTSSVPEHGLEPLGQDTRFVCMPAPRFSHDWQVGARGGEDFWVRAEDFVAQRVSERGNRGSFVLRESVY</sequence>
<reference evidence="1 2" key="1">
    <citation type="journal article" date="2024" name="J Genomics">
        <title>Draft genome sequencing and assembly of Favolaschia claudopus CIRM-BRFM 2984 isolated from oak limbs.</title>
        <authorList>
            <person name="Navarro D."/>
            <person name="Drula E."/>
            <person name="Chaduli D."/>
            <person name="Cazenave R."/>
            <person name="Ahrendt S."/>
            <person name="Wang J."/>
            <person name="Lipzen A."/>
            <person name="Daum C."/>
            <person name="Barry K."/>
            <person name="Grigoriev I.V."/>
            <person name="Favel A."/>
            <person name="Rosso M.N."/>
            <person name="Martin F."/>
        </authorList>
    </citation>
    <scope>NUCLEOTIDE SEQUENCE [LARGE SCALE GENOMIC DNA]</scope>
    <source>
        <strain evidence="1 2">CIRM-BRFM 2984</strain>
    </source>
</reference>
<dbReference type="EMBL" id="JAWWNJ010000013">
    <property type="protein sequence ID" value="KAK7042208.1"/>
    <property type="molecule type" value="Genomic_DNA"/>
</dbReference>
<keyword evidence="2" id="KW-1185">Reference proteome</keyword>
<proteinExistence type="predicted"/>
<protein>
    <recommendedName>
        <fullName evidence="3">F-box domain-containing protein</fullName>
    </recommendedName>
</protein>
<evidence type="ECO:0000313" key="2">
    <source>
        <dbReference type="Proteomes" id="UP001362999"/>
    </source>
</evidence>
<evidence type="ECO:0000313" key="1">
    <source>
        <dbReference type="EMBL" id="KAK7042208.1"/>
    </source>
</evidence>
<accession>A0AAW0CUL5</accession>
<dbReference type="AlphaFoldDB" id="A0AAW0CUL5"/>
<comment type="caution">
    <text evidence="1">The sequence shown here is derived from an EMBL/GenBank/DDBJ whole genome shotgun (WGS) entry which is preliminary data.</text>
</comment>
<dbReference type="Proteomes" id="UP001362999">
    <property type="component" value="Unassembled WGS sequence"/>
</dbReference>